<feature type="transmembrane region" description="Helical" evidence="7">
    <location>
        <begin position="280"/>
        <end position="304"/>
    </location>
</feature>
<dbReference type="KEGG" id="abri:DFR85_01665"/>
<dbReference type="GO" id="GO:0051539">
    <property type="term" value="F:4 iron, 4 sulfur cluster binding"/>
    <property type="evidence" value="ECO:0007669"/>
    <property type="project" value="UniProtKB-KW"/>
</dbReference>
<keyword evidence="3" id="KW-0479">Metal-binding</keyword>
<dbReference type="Proteomes" id="UP000248044">
    <property type="component" value="Chromosome"/>
</dbReference>
<feature type="transmembrane region" description="Helical" evidence="7">
    <location>
        <begin position="246"/>
        <end position="268"/>
    </location>
</feature>
<dbReference type="InterPro" id="IPR051684">
    <property type="entry name" value="Electron_Trans/Redox"/>
</dbReference>
<feature type="transmembrane region" description="Helical" evidence="7">
    <location>
        <begin position="490"/>
        <end position="509"/>
    </location>
</feature>
<evidence type="ECO:0000256" key="5">
    <source>
        <dbReference type="ARBA" id="ARBA00023004"/>
    </source>
</evidence>
<reference evidence="9 10" key="1">
    <citation type="submission" date="2018-05" db="EMBL/GenBank/DDBJ databases">
        <title>Complete Genome Sequences of Extremely Thermoacidophilic, Metal-Mobilizing Type-Strain Members of the Archaeal Family Sulfolobaceae: Acidianus brierleyi DSM-1651T, Acidianus sulfidivorans DSM-18786T, Metallosphaera hakonensis DSM-7519T, and Metallosphaera prunae DSM-10039T.</title>
        <authorList>
            <person name="Counts J.A."/>
            <person name="Kelly R.M."/>
        </authorList>
    </citation>
    <scope>NUCLEOTIDE SEQUENCE [LARGE SCALE GENOMIC DNA]</scope>
    <source>
        <strain evidence="9 10">DSM 1651</strain>
    </source>
</reference>
<keyword evidence="2" id="KW-0004">4Fe-4S</keyword>
<evidence type="ECO:0000256" key="4">
    <source>
        <dbReference type="ARBA" id="ARBA00022982"/>
    </source>
</evidence>
<evidence type="ECO:0000313" key="9">
    <source>
        <dbReference type="EMBL" id="AWR93509.1"/>
    </source>
</evidence>
<evidence type="ECO:0000259" key="8">
    <source>
        <dbReference type="PROSITE" id="PS51379"/>
    </source>
</evidence>
<dbReference type="AlphaFoldDB" id="A0A2U9IBX5"/>
<accession>A0A2U9IBX5</accession>
<feature type="transmembrane region" description="Helical" evidence="7">
    <location>
        <begin position="41"/>
        <end position="64"/>
    </location>
</feature>
<feature type="transmembrane region" description="Helical" evidence="7">
    <location>
        <begin position="12"/>
        <end position="32"/>
    </location>
</feature>
<evidence type="ECO:0000256" key="6">
    <source>
        <dbReference type="ARBA" id="ARBA00023014"/>
    </source>
</evidence>
<evidence type="ECO:0000313" key="10">
    <source>
        <dbReference type="Proteomes" id="UP000248044"/>
    </source>
</evidence>
<evidence type="ECO:0000256" key="2">
    <source>
        <dbReference type="ARBA" id="ARBA00022485"/>
    </source>
</evidence>
<keyword evidence="1" id="KW-0813">Transport</keyword>
<feature type="transmembrane region" description="Helical" evidence="7">
    <location>
        <begin position="433"/>
        <end position="456"/>
    </location>
</feature>
<keyword evidence="6" id="KW-0411">Iron-sulfur</keyword>
<dbReference type="PANTHER" id="PTHR30176:SF3">
    <property type="entry name" value="FERREDOXIN-TYPE PROTEIN NAPH"/>
    <property type="match status" value="1"/>
</dbReference>
<name>A0A2U9IBX5_9CREN</name>
<dbReference type="OrthoDB" id="2837at2157"/>
<gene>
    <name evidence="9" type="ORF">DFR85_01665</name>
</gene>
<dbReference type="SUPFAM" id="SSF54862">
    <property type="entry name" value="4Fe-4S ferredoxins"/>
    <property type="match status" value="1"/>
</dbReference>
<dbReference type="GO" id="GO:0016491">
    <property type="term" value="F:oxidoreductase activity"/>
    <property type="evidence" value="ECO:0007669"/>
    <property type="project" value="UniProtKB-ARBA"/>
</dbReference>
<proteinExistence type="predicted"/>
<feature type="transmembrane region" description="Helical" evidence="7">
    <location>
        <begin position="164"/>
        <end position="183"/>
    </location>
</feature>
<dbReference type="PROSITE" id="PS00198">
    <property type="entry name" value="4FE4S_FER_1"/>
    <property type="match status" value="1"/>
</dbReference>
<dbReference type="GO" id="GO:0005886">
    <property type="term" value="C:plasma membrane"/>
    <property type="evidence" value="ECO:0007669"/>
    <property type="project" value="TreeGrafter"/>
</dbReference>
<keyword evidence="7" id="KW-1133">Transmembrane helix</keyword>
<dbReference type="Gene3D" id="3.30.70.20">
    <property type="match status" value="1"/>
</dbReference>
<keyword evidence="7" id="KW-0812">Transmembrane</keyword>
<keyword evidence="7" id="KW-0472">Membrane</keyword>
<organism evidence="9 10">
    <name type="scientific">Acidianus brierleyi</name>
    <dbReference type="NCBI Taxonomy" id="41673"/>
    <lineage>
        <taxon>Archaea</taxon>
        <taxon>Thermoproteota</taxon>
        <taxon>Thermoprotei</taxon>
        <taxon>Sulfolobales</taxon>
        <taxon>Sulfolobaceae</taxon>
        <taxon>Acidianus</taxon>
    </lineage>
</organism>
<feature type="transmembrane region" description="Helical" evidence="7">
    <location>
        <begin position="355"/>
        <end position="379"/>
    </location>
</feature>
<feature type="transmembrane region" description="Helical" evidence="7">
    <location>
        <begin position="133"/>
        <end position="155"/>
    </location>
</feature>
<feature type="transmembrane region" description="Helical" evidence="7">
    <location>
        <begin position="529"/>
        <end position="549"/>
    </location>
</feature>
<protein>
    <submittedName>
        <fullName evidence="9">4Fe-4S ferredoxin</fullName>
    </submittedName>
</protein>
<evidence type="ECO:0000256" key="7">
    <source>
        <dbReference type="SAM" id="Phobius"/>
    </source>
</evidence>
<evidence type="ECO:0000256" key="3">
    <source>
        <dbReference type="ARBA" id="ARBA00022723"/>
    </source>
</evidence>
<dbReference type="InterPro" id="IPR017900">
    <property type="entry name" value="4Fe4S_Fe_S_CS"/>
</dbReference>
<feature type="transmembrane region" description="Helical" evidence="7">
    <location>
        <begin position="70"/>
        <end position="89"/>
    </location>
</feature>
<dbReference type="EMBL" id="CP029289">
    <property type="protein sequence ID" value="AWR93509.1"/>
    <property type="molecule type" value="Genomic_DNA"/>
</dbReference>
<feature type="domain" description="4Fe-4S ferredoxin-type" evidence="8">
    <location>
        <begin position="608"/>
        <end position="637"/>
    </location>
</feature>
<keyword evidence="5" id="KW-0408">Iron</keyword>
<dbReference type="PROSITE" id="PS51379">
    <property type="entry name" value="4FE4S_FER_2"/>
    <property type="match status" value="1"/>
</dbReference>
<feature type="transmembrane region" description="Helical" evidence="7">
    <location>
        <begin position="220"/>
        <end position="240"/>
    </location>
</feature>
<keyword evidence="10" id="KW-1185">Reference proteome</keyword>
<feature type="transmembrane region" description="Helical" evidence="7">
    <location>
        <begin position="189"/>
        <end position="208"/>
    </location>
</feature>
<feature type="transmembrane region" description="Helical" evidence="7">
    <location>
        <begin position="101"/>
        <end position="121"/>
    </location>
</feature>
<keyword evidence="4" id="KW-0249">Electron transport</keyword>
<sequence>MSFDTMNPLQIAILVYIVGMMIADFIILFYVLRRSLVTRRVIFFISSILLYMAVEAADIGYIIFYKGSIFSEPISLLLASIPAVLSVKLKDSSIQWRADKVASITLAFTIVLDELAMGYAFSSAFGPRLNPLISSVSNIAFGIMMLSDAIFFLAISSIKNIREFALFSFAASMAFMPNIFLTFRTYLSLVGSTVSSIIMIINIIMLYLIEIRRISFNMQLLSISLAGFDFFMMLGLSAYAAYKDLYIISISMILSMIWYFILIFYRFSDRKINIGIKYPFIFLILINLAELTMGFGESVLGFNITNSIFMTHHMESMKMPMRSPFTNPYWWIFPMNPLSMTIMSFKDVLMNSHNIIFATFWGSYILIMMTTMMPFYVIMMGAEMIYLVYERFKISKNSQIKYWAIAIMIGMPIFVWLIPYYTDFYIFGMSGMIFPVTLIGFSISIIAIIIASILFGKRAYCNLACMSAHMWTNIFYDKFKPKKNYRFWDYFRWIPFTLMLITFGYWSSMELGITKVPHIGMTAINPLDIFGMFTLNYIWWFFFFLTPIFGTYSCSRQGWCGFGTFVGLFNKIIFKIKAKNVEDCRVCNNIQCEKACPIKIEIRKDILSKGFSNRISCVGCGDCVEACPKNNLEIYDITRLFKKK</sequence>
<dbReference type="GO" id="GO:0046872">
    <property type="term" value="F:metal ion binding"/>
    <property type="evidence" value="ECO:0007669"/>
    <property type="project" value="UniProtKB-KW"/>
</dbReference>
<evidence type="ECO:0000256" key="1">
    <source>
        <dbReference type="ARBA" id="ARBA00022448"/>
    </source>
</evidence>
<dbReference type="InterPro" id="IPR017896">
    <property type="entry name" value="4Fe4S_Fe-S-bd"/>
</dbReference>
<dbReference type="PANTHER" id="PTHR30176">
    <property type="entry name" value="FERREDOXIN-TYPE PROTEIN NAPH"/>
    <property type="match status" value="1"/>
</dbReference>
<feature type="transmembrane region" description="Helical" evidence="7">
    <location>
        <begin position="400"/>
        <end position="421"/>
    </location>
</feature>